<accession>S5YSQ8</accession>
<dbReference type="GO" id="GO:0003677">
    <property type="term" value="F:DNA binding"/>
    <property type="evidence" value="ECO:0007669"/>
    <property type="project" value="UniProtKB-KW"/>
</dbReference>
<dbReference type="GO" id="GO:0032993">
    <property type="term" value="C:protein-DNA complex"/>
    <property type="evidence" value="ECO:0007669"/>
    <property type="project" value="TreeGrafter"/>
</dbReference>
<keyword evidence="2" id="KW-0805">Transcription regulation</keyword>
<evidence type="ECO:0000256" key="5">
    <source>
        <dbReference type="ARBA" id="ARBA00023163"/>
    </source>
</evidence>
<protein>
    <submittedName>
        <fullName evidence="7">Oxidative stress transcriptional regulator, LysR family</fullName>
    </submittedName>
</protein>
<dbReference type="InterPro" id="IPR005119">
    <property type="entry name" value="LysR_subst-bd"/>
</dbReference>
<feature type="domain" description="HTH lysR-type" evidence="6">
    <location>
        <begin position="1"/>
        <end position="58"/>
    </location>
</feature>
<dbReference type="SUPFAM" id="SSF46785">
    <property type="entry name" value="Winged helix' DNA-binding domain"/>
    <property type="match status" value="1"/>
</dbReference>
<organism evidence="7 8">
    <name type="scientific">Paracoccus aminophilus JCM 7686</name>
    <dbReference type="NCBI Taxonomy" id="1367847"/>
    <lineage>
        <taxon>Bacteria</taxon>
        <taxon>Pseudomonadati</taxon>
        <taxon>Pseudomonadota</taxon>
        <taxon>Alphaproteobacteria</taxon>
        <taxon>Rhodobacterales</taxon>
        <taxon>Paracoccaceae</taxon>
        <taxon>Paracoccus</taxon>
    </lineage>
</organism>
<dbReference type="Pfam" id="PF03466">
    <property type="entry name" value="LysR_substrate"/>
    <property type="match status" value="1"/>
</dbReference>
<evidence type="ECO:0000256" key="3">
    <source>
        <dbReference type="ARBA" id="ARBA00023125"/>
    </source>
</evidence>
<evidence type="ECO:0000259" key="6">
    <source>
        <dbReference type="PROSITE" id="PS50931"/>
    </source>
</evidence>
<dbReference type="eggNOG" id="COG0583">
    <property type="taxonomic scope" value="Bacteria"/>
</dbReference>
<dbReference type="Gene3D" id="1.10.10.10">
    <property type="entry name" value="Winged helix-like DNA-binding domain superfamily/Winged helix DNA-binding domain"/>
    <property type="match status" value="1"/>
</dbReference>
<dbReference type="PANTHER" id="PTHR30346:SF26">
    <property type="entry name" value="HYDROGEN PEROXIDE-INDUCIBLE GENES ACTIVATOR"/>
    <property type="match status" value="1"/>
</dbReference>
<dbReference type="RefSeq" id="WP_020949909.1">
    <property type="nucleotide sequence ID" value="NC_022041.1"/>
</dbReference>
<dbReference type="Proteomes" id="UP000015480">
    <property type="component" value="Chromosome"/>
</dbReference>
<evidence type="ECO:0000256" key="2">
    <source>
        <dbReference type="ARBA" id="ARBA00023015"/>
    </source>
</evidence>
<dbReference type="SUPFAM" id="SSF53850">
    <property type="entry name" value="Periplasmic binding protein-like II"/>
    <property type="match status" value="1"/>
</dbReference>
<reference evidence="7 8" key="1">
    <citation type="journal article" date="2014" name="BMC Genomics">
        <title>Architecture and functions of a multipartite genome of the methylotrophic bacterium Paracoccus aminophilus JCM 7686, containing primary and secondary chromids.</title>
        <authorList>
            <person name="Dziewit L."/>
            <person name="Czarnecki J."/>
            <person name="Wibberg D."/>
            <person name="Radlinska M."/>
            <person name="Mrozek P."/>
            <person name="Szymczak M."/>
            <person name="Schluter A."/>
            <person name="Puhler A."/>
            <person name="Bartosik D."/>
        </authorList>
    </citation>
    <scope>NUCLEOTIDE SEQUENCE [LARGE SCALE GENOMIC DNA]</scope>
    <source>
        <strain evidence="7">JCM 7686</strain>
    </source>
</reference>
<dbReference type="AlphaFoldDB" id="S5YSQ8"/>
<keyword evidence="3" id="KW-0238">DNA-binding</keyword>
<dbReference type="Pfam" id="PF00126">
    <property type="entry name" value="HTH_1"/>
    <property type="match status" value="1"/>
</dbReference>
<dbReference type="PATRIC" id="fig|1367847.3.peg.1129"/>
<sequence>MNLRELEYLVALADQQNFRRAAEICHVSQPTLSTQLRKMEDELGVTLVERMPRKAVLTAAGEAVVARARRVLDEIAQIRAETASHRKTGSTRLRLGVFPTLGPYLLPEIVPAFVARFPSVELLLTEEKSDLLLRQLLGGQIDAALLALPLADPHLVGRVLFSEPFLLAVPGDHPLATQDRIGPEALLHEELMLLEEGHCLREQALDVCRLSGAHERNGFRGTSLETLRQMVVAGVGSTLLPQLATRRRGQDSGQEIHLLSFSDEQLRRRIGLFWRKTSSLSRLLNEVSDLIAEIGGELLAPPPPRSAP</sequence>
<dbReference type="EMBL" id="CP006650">
    <property type="protein sequence ID" value="AGT08271.1"/>
    <property type="molecule type" value="Genomic_DNA"/>
</dbReference>
<dbReference type="InterPro" id="IPR036388">
    <property type="entry name" value="WH-like_DNA-bd_sf"/>
</dbReference>
<dbReference type="KEGG" id="pami:JCM7686_1162"/>
<dbReference type="STRING" id="1367847.JCM7686_1162"/>
<dbReference type="PROSITE" id="PS50931">
    <property type="entry name" value="HTH_LYSR"/>
    <property type="match status" value="1"/>
</dbReference>
<dbReference type="InterPro" id="IPR000847">
    <property type="entry name" value="LysR_HTH_N"/>
</dbReference>
<keyword evidence="5" id="KW-0804">Transcription</keyword>
<keyword evidence="8" id="KW-1185">Reference proteome</keyword>
<evidence type="ECO:0000256" key="1">
    <source>
        <dbReference type="ARBA" id="ARBA00009437"/>
    </source>
</evidence>
<comment type="similarity">
    <text evidence="1">Belongs to the LysR transcriptional regulatory family.</text>
</comment>
<keyword evidence="4" id="KW-0010">Activator</keyword>
<proteinExistence type="inferred from homology"/>
<dbReference type="Gene3D" id="3.40.190.10">
    <property type="entry name" value="Periplasmic binding protein-like II"/>
    <property type="match status" value="2"/>
</dbReference>
<evidence type="ECO:0000313" key="7">
    <source>
        <dbReference type="EMBL" id="AGT08271.1"/>
    </source>
</evidence>
<dbReference type="PANTHER" id="PTHR30346">
    <property type="entry name" value="TRANSCRIPTIONAL DUAL REGULATOR HCAR-RELATED"/>
    <property type="match status" value="1"/>
</dbReference>
<name>S5YSQ8_PARAH</name>
<gene>
    <name evidence="7" type="ORF">JCM7686_1162</name>
</gene>
<dbReference type="InterPro" id="IPR036390">
    <property type="entry name" value="WH_DNA-bd_sf"/>
</dbReference>
<evidence type="ECO:0000256" key="4">
    <source>
        <dbReference type="ARBA" id="ARBA00023159"/>
    </source>
</evidence>
<dbReference type="OrthoDB" id="9775392at2"/>
<dbReference type="CDD" id="cd08411">
    <property type="entry name" value="PBP2_OxyR"/>
    <property type="match status" value="1"/>
</dbReference>
<dbReference type="HOGENOM" id="CLU_039613_6_4_5"/>
<dbReference type="FunFam" id="1.10.10.10:FF:000001">
    <property type="entry name" value="LysR family transcriptional regulator"/>
    <property type="match status" value="1"/>
</dbReference>
<dbReference type="GO" id="GO:0003700">
    <property type="term" value="F:DNA-binding transcription factor activity"/>
    <property type="evidence" value="ECO:0007669"/>
    <property type="project" value="InterPro"/>
</dbReference>
<evidence type="ECO:0000313" key="8">
    <source>
        <dbReference type="Proteomes" id="UP000015480"/>
    </source>
</evidence>
<dbReference type="PRINTS" id="PR00039">
    <property type="entry name" value="HTHLYSR"/>
</dbReference>